<proteinExistence type="predicted"/>
<organism evidence="1 2">
    <name type="scientific">Albugo candida</name>
    <dbReference type="NCBI Taxonomy" id="65357"/>
    <lineage>
        <taxon>Eukaryota</taxon>
        <taxon>Sar</taxon>
        <taxon>Stramenopiles</taxon>
        <taxon>Oomycota</taxon>
        <taxon>Peronosporomycetes</taxon>
        <taxon>Albuginales</taxon>
        <taxon>Albuginaceae</taxon>
        <taxon>Albugo</taxon>
    </lineage>
</organism>
<dbReference type="AlphaFoldDB" id="A0A024GFP0"/>
<protein>
    <submittedName>
        <fullName evidence="1">Uncharacterized protein</fullName>
    </submittedName>
</protein>
<dbReference type="Proteomes" id="UP000053237">
    <property type="component" value="Unassembled WGS sequence"/>
</dbReference>
<keyword evidence="2" id="KW-1185">Reference proteome</keyword>
<accession>A0A024GFP0</accession>
<reference evidence="1 2" key="1">
    <citation type="submission" date="2012-05" db="EMBL/GenBank/DDBJ databases">
        <title>Recombination and specialization in a pathogen metapopulation.</title>
        <authorList>
            <person name="Gardiner A."/>
            <person name="Kemen E."/>
            <person name="Schultz-Larsen T."/>
            <person name="MacLean D."/>
            <person name="Van Oosterhout C."/>
            <person name="Jones J.D.G."/>
        </authorList>
    </citation>
    <scope>NUCLEOTIDE SEQUENCE [LARGE SCALE GENOMIC DNA]</scope>
    <source>
        <strain evidence="1 2">Ac Nc2</strain>
    </source>
</reference>
<name>A0A024GFP0_9STRA</name>
<sequence length="159" mass="18647">MSGLFRSSSPFIRRRSFFNFWSYRAIFQTLSIGQCLSHKGLMVRTKIPFCVVQIGSMTSFRQRHWWYLLSDLVVVFHGHFSKPSSLSIPKIVTFLIDIVTHFNIVIDSHSEKSMRNTQAFCRQILQVIRKKHVHLKRFTKTCTISLPISTQVFKTLYES</sequence>
<evidence type="ECO:0000313" key="2">
    <source>
        <dbReference type="Proteomes" id="UP000053237"/>
    </source>
</evidence>
<dbReference type="EMBL" id="CAIX01000105">
    <property type="protein sequence ID" value="CCI45696.1"/>
    <property type="molecule type" value="Genomic_DNA"/>
</dbReference>
<dbReference type="InParanoid" id="A0A024GFP0"/>
<comment type="caution">
    <text evidence="1">The sequence shown here is derived from an EMBL/GenBank/DDBJ whole genome shotgun (WGS) entry which is preliminary data.</text>
</comment>
<evidence type="ECO:0000313" key="1">
    <source>
        <dbReference type="EMBL" id="CCI45696.1"/>
    </source>
</evidence>
<gene>
    <name evidence="1" type="ORF">BN9_065930</name>
</gene>